<comment type="subcellular location">
    <subcellularLocation>
        <location evidence="1">Membrane</location>
        <topology evidence="1">Single-pass membrane protein</topology>
    </subcellularLocation>
</comment>
<reference evidence="7 8" key="1">
    <citation type="submission" date="2024-02" db="EMBL/GenBank/DDBJ databases">
        <title>Identification of pathogenicity and growth-promoting functions of Pseudomonas putida variants.</title>
        <authorList>
            <person name="Sun J."/>
        </authorList>
    </citation>
    <scope>NUCLEOTIDE SEQUENCE [LARGE SCALE GENOMIC DNA]</scope>
    <source>
        <strain evidence="7 8">A04</strain>
    </source>
</reference>
<keyword evidence="4 6" id="KW-0472">Membrane</keyword>
<dbReference type="RefSeq" id="WP_033694212.1">
    <property type="nucleotide sequence ID" value="NZ_CP119382.1"/>
</dbReference>
<evidence type="ECO:0000256" key="3">
    <source>
        <dbReference type="ARBA" id="ARBA00022989"/>
    </source>
</evidence>
<evidence type="ECO:0000256" key="5">
    <source>
        <dbReference type="SAM" id="MobiDB-lite"/>
    </source>
</evidence>
<feature type="region of interest" description="Disordered" evidence="5">
    <location>
        <begin position="58"/>
        <end position="85"/>
    </location>
</feature>
<dbReference type="InterPro" id="IPR006260">
    <property type="entry name" value="TonB/TolA_C"/>
</dbReference>
<keyword evidence="2 6" id="KW-0812">Transmembrane</keyword>
<gene>
    <name evidence="7" type="primary">tolA</name>
    <name evidence="7" type="ORF">V7V80_15825</name>
</gene>
<dbReference type="NCBIfam" id="TIGR01352">
    <property type="entry name" value="tonB_Cterm"/>
    <property type="match status" value="1"/>
</dbReference>
<dbReference type="Pfam" id="PF13103">
    <property type="entry name" value="TonB_2"/>
    <property type="match status" value="1"/>
</dbReference>
<dbReference type="NCBIfam" id="TIGR02794">
    <property type="entry name" value="tolA_full"/>
    <property type="match status" value="1"/>
</dbReference>
<evidence type="ECO:0000256" key="2">
    <source>
        <dbReference type="ARBA" id="ARBA00022692"/>
    </source>
</evidence>
<name>A0ABU8R8E6_9PSED</name>
<organism evidence="7 8">
    <name type="scientific">Pseudomonas kermanshahensis</name>
    <dbReference type="NCBI Taxonomy" id="2745482"/>
    <lineage>
        <taxon>Bacteria</taxon>
        <taxon>Pseudomonadati</taxon>
        <taxon>Pseudomonadota</taxon>
        <taxon>Gammaproteobacteria</taxon>
        <taxon>Pseudomonadales</taxon>
        <taxon>Pseudomonadaceae</taxon>
        <taxon>Pseudomonas</taxon>
    </lineage>
</organism>
<evidence type="ECO:0000313" key="7">
    <source>
        <dbReference type="EMBL" id="MEJ5906154.1"/>
    </source>
</evidence>
<comment type="caution">
    <text evidence="7">The sequence shown here is derived from an EMBL/GenBank/DDBJ whole genome shotgun (WGS) entry which is preliminary data.</text>
</comment>
<evidence type="ECO:0000256" key="4">
    <source>
        <dbReference type="ARBA" id="ARBA00023136"/>
    </source>
</evidence>
<dbReference type="Proteomes" id="UP001377692">
    <property type="component" value="Unassembled WGS sequence"/>
</dbReference>
<keyword evidence="8" id="KW-1185">Reference proteome</keyword>
<dbReference type="PRINTS" id="PR00624">
    <property type="entry name" value="HISTONEH5"/>
</dbReference>
<proteinExistence type="predicted"/>
<evidence type="ECO:0000256" key="6">
    <source>
        <dbReference type="SAM" id="Phobius"/>
    </source>
</evidence>
<evidence type="ECO:0000313" key="8">
    <source>
        <dbReference type="Proteomes" id="UP001377692"/>
    </source>
</evidence>
<keyword evidence="3 6" id="KW-1133">Transmembrane helix</keyword>
<dbReference type="SUPFAM" id="SSF74653">
    <property type="entry name" value="TolA/TonB C-terminal domain"/>
    <property type="match status" value="1"/>
</dbReference>
<evidence type="ECO:0000256" key="1">
    <source>
        <dbReference type="ARBA" id="ARBA00004167"/>
    </source>
</evidence>
<feature type="compositionally biased region" description="Basic and acidic residues" evidence="5">
    <location>
        <begin position="97"/>
        <end position="253"/>
    </location>
</feature>
<feature type="compositionally biased region" description="Polar residues" evidence="5">
    <location>
        <begin position="58"/>
        <end position="67"/>
    </location>
</feature>
<dbReference type="InterPro" id="IPR014161">
    <property type="entry name" value="Tol-Pal_TolA"/>
</dbReference>
<dbReference type="Gene3D" id="3.30.1150.10">
    <property type="match status" value="1"/>
</dbReference>
<protein>
    <submittedName>
        <fullName evidence="7">Cell envelope integrity protein TolA</fullName>
    </submittedName>
</protein>
<feature type="region of interest" description="Disordered" evidence="5">
    <location>
        <begin position="97"/>
        <end position="258"/>
    </location>
</feature>
<accession>A0ABU8R8E6</accession>
<sequence length="374" mass="40479">MQQREPSASESYFWPSVWAIGLHVLVFGMLFVSFAMTPELPPSKPIVQATLYQLKSKSQATTQTNQKIAGEAKKTASRQTEVEQLEQKKVEQEAVKAAEQKKADAAQKAEEAREAAEAKKAEAAEAKKAEEAAKATEAKKAAEAKKAEEAKKAAEKQQADIAKKKAEEEAKKKADEEAKKEAAEEAKKQAAEDAKKKAAEEAKKKAAEDAKKKAAAEDAKKKAAEEAKKKAAADAQKKKAQEAARKSAEDKKAQALAELLSDTTERQQALADEQGDQVAGSFDDLIRLRAAEGWARPPSARKGMTVVLQINMLPDGTITNASVLRSSGDGPFDSSAVAAVKNIGRLTEMQGMKPSDFNQYRSFKMTFTPEDLAL</sequence>
<feature type="transmembrane region" description="Helical" evidence="6">
    <location>
        <begin position="12"/>
        <end position="36"/>
    </location>
</feature>
<dbReference type="InterPro" id="IPR005819">
    <property type="entry name" value="H1/H5"/>
</dbReference>
<dbReference type="EMBL" id="JBBHLD010000013">
    <property type="protein sequence ID" value="MEJ5906154.1"/>
    <property type="molecule type" value="Genomic_DNA"/>
</dbReference>